<gene>
    <name evidence="2" type="ORF">NMN56_037625</name>
</gene>
<protein>
    <submittedName>
        <fullName evidence="2">Uncharacterized protein</fullName>
    </submittedName>
</protein>
<name>A0ABT7AAE8_9ACTN</name>
<sequence length="44" mass="4850">MPNASAPAYAPRCRAPKVTWEERTPAELRSRGGGGPRTEKEDRP</sequence>
<evidence type="ECO:0000313" key="2">
    <source>
        <dbReference type="EMBL" id="MDJ1137578.1"/>
    </source>
</evidence>
<accession>A0ABT7AAE8</accession>
<keyword evidence="3" id="KW-1185">Reference proteome</keyword>
<comment type="caution">
    <text evidence="2">The sequence shown here is derived from an EMBL/GenBank/DDBJ whole genome shotgun (WGS) entry which is preliminary data.</text>
</comment>
<reference evidence="2 3" key="1">
    <citation type="submission" date="2023-05" db="EMBL/GenBank/DDBJ databases">
        <title>Streptantibioticus silvisoli sp. nov., acidotolerant actinomycetes 1 from pine litter.</title>
        <authorList>
            <person name="Swiecimska M."/>
            <person name="Golinska P."/>
            <person name="Sangal V."/>
            <person name="Wachnowicz B."/>
            <person name="Goodfellow M."/>
        </authorList>
    </citation>
    <scope>NUCLEOTIDE SEQUENCE [LARGE SCALE GENOMIC DNA]</scope>
    <source>
        <strain evidence="2 3">DSM 42109</strain>
    </source>
</reference>
<evidence type="ECO:0000256" key="1">
    <source>
        <dbReference type="SAM" id="MobiDB-lite"/>
    </source>
</evidence>
<feature type="compositionally biased region" description="Basic and acidic residues" evidence="1">
    <location>
        <begin position="19"/>
        <end position="30"/>
    </location>
</feature>
<dbReference type="RefSeq" id="WP_274045091.1">
    <property type="nucleotide sequence ID" value="NZ_JANCPR020000060.1"/>
</dbReference>
<evidence type="ECO:0000313" key="3">
    <source>
        <dbReference type="Proteomes" id="UP001214441"/>
    </source>
</evidence>
<dbReference type="Proteomes" id="UP001214441">
    <property type="component" value="Unassembled WGS sequence"/>
</dbReference>
<proteinExistence type="predicted"/>
<feature type="region of interest" description="Disordered" evidence="1">
    <location>
        <begin position="1"/>
        <end position="44"/>
    </location>
</feature>
<dbReference type="EMBL" id="JANCPR020000060">
    <property type="protein sequence ID" value="MDJ1137578.1"/>
    <property type="molecule type" value="Genomic_DNA"/>
</dbReference>
<organism evidence="2 3">
    <name type="scientific">Streptomyces iconiensis</name>
    <dbReference type="NCBI Taxonomy" id="1384038"/>
    <lineage>
        <taxon>Bacteria</taxon>
        <taxon>Bacillati</taxon>
        <taxon>Actinomycetota</taxon>
        <taxon>Actinomycetes</taxon>
        <taxon>Kitasatosporales</taxon>
        <taxon>Streptomycetaceae</taxon>
        <taxon>Streptomyces</taxon>
    </lineage>
</organism>